<dbReference type="GO" id="GO:0046785">
    <property type="term" value="P:microtubule polymerization"/>
    <property type="evidence" value="ECO:0007669"/>
    <property type="project" value="InterPro"/>
</dbReference>
<dbReference type="PANTHER" id="PTHR12932:SF9">
    <property type="entry name" value="TUBULIN POLYMERIZATION-PROMOTING PROTEIN HOMOLOG"/>
    <property type="match status" value="1"/>
</dbReference>
<proteinExistence type="inferred from homology"/>
<dbReference type="InterPro" id="IPR008907">
    <property type="entry name" value="TPP/p25"/>
</dbReference>
<dbReference type="AlphaFoldDB" id="A0A1S3IXF0"/>
<dbReference type="Proteomes" id="UP000085678">
    <property type="component" value="Unplaced"/>
</dbReference>
<protein>
    <submittedName>
        <fullName evidence="4">Tubulin polymerization-promoting protein family member 2</fullName>
    </submittedName>
</protein>
<sequence>MSDSDLKAKFLEYCTFGGQKDKTTITTKNVNKMFKDCNIFNKKFNSNALDIAFSKILSKGPKGAKELNFQQFKDLLALQEIKDAHKDKDIASIITGGGGPSLAGTTGTSKTGNVAGMTDTSKYTGSHKERFDESGKGKGIGGRADIADGSGYVGNYKGAGTYDATH</sequence>
<evidence type="ECO:0000313" key="4">
    <source>
        <dbReference type="RefSeq" id="XP_013402882.1"/>
    </source>
</evidence>
<evidence type="ECO:0000256" key="1">
    <source>
        <dbReference type="ARBA" id="ARBA00010994"/>
    </source>
</evidence>
<dbReference type="InParanoid" id="A0A1S3IXF0"/>
<keyword evidence="3" id="KW-1185">Reference proteome</keyword>
<dbReference type="GO" id="GO:0015631">
    <property type="term" value="F:tubulin binding"/>
    <property type="evidence" value="ECO:0007669"/>
    <property type="project" value="InterPro"/>
</dbReference>
<reference evidence="4" key="1">
    <citation type="submission" date="2025-08" db="UniProtKB">
        <authorList>
            <consortium name="RefSeq"/>
        </authorList>
    </citation>
    <scope>IDENTIFICATION</scope>
    <source>
        <tissue evidence="4">Gonads</tissue>
    </source>
</reference>
<dbReference type="InterPro" id="IPR011992">
    <property type="entry name" value="EF-hand-dom_pair"/>
</dbReference>
<feature type="region of interest" description="Disordered" evidence="2">
    <location>
        <begin position="104"/>
        <end position="139"/>
    </location>
</feature>
<dbReference type="OrthoDB" id="548799at2759"/>
<accession>A0A1S3IXF0</accession>
<gene>
    <name evidence="4" type="primary">LOC106168393</name>
</gene>
<feature type="compositionally biased region" description="Basic and acidic residues" evidence="2">
    <location>
        <begin position="126"/>
        <end position="136"/>
    </location>
</feature>
<name>A0A1S3IXF0_LINAN</name>
<organism evidence="3 4">
    <name type="scientific">Lingula anatina</name>
    <name type="common">Brachiopod</name>
    <name type="synonym">Lingula unguis</name>
    <dbReference type="NCBI Taxonomy" id="7574"/>
    <lineage>
        <taxon>Eukaryota</taxon>
        <taxon>Metazoa</taxon>
        <taxon>Spiralia</taxon>
        <taxon>Lophotrochozoa</taxon>
        <taxon>Brachiopoda</taxon>
        <taxon>Linguliformea</taxon>
        <taxon>Lingulata</taxon>
        <taxon>Lingulida</taxon>
        <taxon>Linguloidea</taxon>
        <taxon>Lingulidae</taxon>
        <taxon>Lingula</taxon>
    </lineage>
</organism>
<dbReference type="OMA" id="KELGQMR"/>
<dbReference type="KEGG" id="lak:106168393"/>
<dbReference type="SUPFAM" id="SSF47473">
    <property type="entry name" value="EF-hand"/>
    <property type="match status" value="1"/>
</dbReference>
<dbReference type="GO" id="GO:0032273">
    <property type="term" value="P:positive regulation of protein polymerization"/>
    <property type="evidence" value="ECO:0007669"/>
    <property type="project" value="TreeGrafter"/>
</dbReference>
<dbReference type="Pfam" id="PF05517">
    <property type="entry name" value="p25-alpha"/>
    <property type="match status" value="1"/>
</dbReference>
<dbReference type="GO" id="GO:0001578">
    <property type="term" value="P:microtubule bundle formation"/>
    <property type="evidence" value="ECO:0007669"/>
    <property type="project" value="TreeGrafter"/>
</dbReference>
<dbReference type="STRING" id="7574.A0A1S3IXF0"/>
<comment type="similarity">
    <text evidence="1">Belongs to the TPPP family.</text>
</comment>
<evidence type="ECO:0000313" key="3">
    <source>
        <dbReference type="Proteomes" id="UP000085678"/>
    </source>
</evidence>
<dbReference type="RefSeq" id="XP_013402882.1">
    <property type="nucleotide sequence ID" value="XM_013547428.1"/>
</dbReference>
<evidence type="ECO:0000256" key="2">
    <source>
        <dbReference type="SAM" id="MobiDB-lite"/>
    </source>
</evidence>
<dbReference type="GO" id="GO:0005874">
    <property type="term" value="C:microtubule"/>
    <property type="evidence" value="ECO:0007669"/>
    <property type="project" value="TreeGrafter"/>
</dbReference>
<dbReference type="FunCoup" id="A0A1S3IXF0">
    <property type="interactions" value="20"/>
</dbReference>
<dbReference type="Gene3D" id="1.10.238.10">
    <property type="entry name" value="EF-hand"/>
    <property type="match status" value="1"/>
</dbReference>
<dbReference type="GeneID" id="106168393"/>
<dbReference type="PANTHER" id="PTHR12932">
    <property type="entry name" value="P25 ALPHA-RELATED"/>
    <property type="match status" value="1"/>
</dbReference>